<sequence length="182" mass="20200">MRLALLILGVLVVTESCNICYMITEPDPTGKMRWVFPYPDPCHQCGEIRPGGVNMRAPKRAFKPEYHDSLLISSDPAEICKFLNCKPTLVCENSNFTISCDVGTIDVKWALYGREDGTIDCKINKAVPCGDPTTSLTTVQEACQGKPQCAFLAENDFFGGDPCQNVGKYLVVHYLCSWENVH</sequence>
<protein>
    <recommendedName>
        <fullName evidence="2">SUEL-type lectin domain-containing protein</fullName>
    </recommendedName>
</protein>
<feature type="domain" description="SUEL-type lectin" evidence="2">
    <location>
        <begin position="90"/>
        <end position="177"/>
    </location>
</feature>
<evidence type="ECO:0000313" key="3">
    <source>
        <dbReference type="EnsemblMetazoa" id="XP_038052707.1"/>
    </source>
</evidence>
<dbReference type="Gene3D" id="2.60.120.740">
    <property type="match status" value="1"/>
</dbReference>
<evidence type="ECO:0000256" key="1">
    <source>
        <dbReference type="SAM" id="SignalP"/>
    </source>
</evidence>
<evidence type="ECO:0000259" key="2">
    <source>
        <dbReference type="PROSITE" id="PS50228"/>
    </source>
</evidence>
<evidence type="ECO:0000313" key="4">
    <source>
        <dbReference type="Proteomes" id="UP000887568"/>
    </source>
</evidence>
<dbReference type="InterPro" id="IPR043159">
    <property type="entry name" value="Lectin_gal-bd_sf"/>
</dbReference>
<dbReference type="PANTHER" id="PTHR46780">
    <property type="entry name" value="PROTEIN EVA-1"/>
    <property type="match status" value="1"/>
</dbReference>
<dbReference type="InterPro" id="IPR000922">
    <property type="entry name" value="Lectin_gal-bd_dom"/>
</dbReference>
<organism evidence="3 4">
    <name type="scientific">Patiria miniata</name>
    <name type="common">Bat star</name>
    <name type="synonym">Asterina miniata</name>
    <dbReference type="NCBI Taxonomy" id="46514"/>
    <lineage>
        <taxon>Eukaryota</taxon>
        <taxon>Metazoa</taxon>
        <taxon>Echinodermata</taxon>
        <taxon>Eleutherozoa</taxon>
        <taxon>Asterozoa</taxon>
        <taxon>Asteroidea</taxon>
        <taxon>Valvatacea</taxon>
        <taxon>Valvatida</taxon>
        <taxon>Asterinidae</taxon>
        <taxon>Patiria</taxon>
    </lineage>
</organism>
<dbReference type="OrthoDB" id="1100386at2759"/>
<dbReference type="AlphaFoldDB" id="A0A913ZLQ8"/>
<proteinExistence type="predicted"/>
<accession>A0A913ZLQ8</accession>
<reference evidence="3" key="1">
    <citation type="submission" date="2022-11" db="UniProtKB">
        <authorList>
            <consortium name="EnsemblMetazoa"/>
        </authorList>
    </citation>
    <scope>IDENTIFICATION</scope>
</reference>
<keyword evidence="1" id="KW-0732">Signal</keyword>
<dbReference type="PROSITE" id="PS50228">
    <property type="entry name" value="SUEL_LECTIN"/>
    <property type="match status" value="1"/>
</dbReference>
<feature type="signal peptide" evidence="1">
    <location>
        <begin position="1"/>
        <end position="16"/>
    </location>
</feature>
<dbReference type="GeneID" id="119725374"/>
<name>A0A913ZLQ8_PATMI</name>
<dbReference type="RefSeq" id="XP_038052707.1">
    <property type="nucleotide sequence ID" value="XM_038196779.1"/>
</dbReference>
<dbReference type="GO" id="GO:0030246">
    <property type="term" value="F:carbohydrate binding"/>
    <property type="evidence" value="ECO:0007669"/>
    <property type="project" value="InterPro"/>
</dbReference>
<dbReference type="Proteomes" id="UP000887568">
    <property type="component" value="Unplaced"/>
</dbReference>
<feature type="chain" id="PRO_5036687825" description="SUEL-type lectin domain-containing protein" evidence="1">
    <location>
        <begin position="17"/>
        <end position="182"/>
    </location>
</feature>
<dbReference type="OMA" id="KCELIAN"/>
<keyword evidence="4" id="KW-1185">Reference proteome</keyword>
<dbReference type="EnsemblMetazoa" id="XM_038196779.1">
    <property type="protein sequence ID" value="XP_038052707.1"/>
    <property type="gene ID" value="LOC119725374"/>
</dbReference>
<dbReference type="Pfam" id="PF02140">
    <property type="entry name" value="SUEL_Lectin"/>
    <property type="match status" value="1"/>
</dbReference>